<proteinExistence type="predicted"/>
<keyword evidence="2" id="KW-1185">Reference proteome</keyword>
<dbReference type="EMBL" id="OA884674">
    <property type="protein sequence ID" value="CAD7281125.1"/>
    <property type="molecule type" value="Genomic_DNA"/>
</dbReference>
<dbReference type="AlphaFoldDB" id="A0A7R9BW91"/>
<accession>A0A7R9BW91</accession>
<gene>
    <name evidence="1" type="ORF">NMOB1V02_LOCUS8777</name>
</gene>
<dbReference type="EMBL" id="CAJPEX010002637">
    <property type="protein sequence ID" value="CAG0921277.1"/>
    <property type="molecule type" value="Genomic_DNA"/>
</dbReference>
<reference evidence="1" key="1">
    <citation type="submission" date="2020-11" db="EMBL/GenBank/DDBJ databases">
        <authorList>
            <person name="Tran Van P."/>
        </authorList>
    </citation>
    <scope>NUCLEOTIDE SEQUENCE</scope>
</reference>
<name>A0A7R9BW91_9CRUS</name>
<organism evidence="1">
    <name type="scientific">Notodromas monacha</name>
    <dbReference type="NCBI Taxonomy" id="399045"/>
    <lineage>
        <taxon>Eukaryota</taxon>
        <taxon>Metazoa</taxon>
        <taxon>Ecdysozoa</taxon>
        <taxon>Arthropoda</taxon>
        <taxon>Crustacea</taxon>
        <taxon>Oligostraca</taxon>
        <taxon>Ostracoda</taxon>
        <taxon>Podocopa</taxon>
        <taxon>Podocopida</taxon>
        <taxon>Cypridocopina</taxon>
        <taxon>Cypridoidea</taxon>
        <taxon>Cyprididae</taxon>
        <taxon>Notodromas</taxon>
    </lineage>
</organism>
<dbReference type="Proteomes" id="UP000678499">
    <property type="component" value="Unassembled WGS sequence"/>
</dbReference>
<evidence type="ECO:0000313" key="1">
    <source>
        <dbReference type="EMBL" id="CAD7281125.1"/>
    </source>
</evidence>
<evidence type="ECO:0000313" key="2">
    <source>
        <dbReference type="Proteomes" id="UP000678499"/>
    </source>
</evidence>
<protein>
    <submittedName>
        <fullName evidence="1">Uncharacterized protein</fullName>
    </submittedName>
</protein>
<sequence>MAACRTIRLLTMASSPTPSPMYDPRFTGNPDTQWGAQCGNSTHLEAATAMQWNYNYRLFETMICCRIQFNVLFFGKANNPAHNKRTTYNLDPQLLAEMAELGEMRKRYRLSVDAVEFVPGQNQHLIRSVAPVIPFGQPLYPHLGDDIRHGAGDNGSEEFARNTVNHHHHHHHHG</sequence>